<dbReference type="Gene3D" id="3.30.420.10">
    <property type="entry name" value="Ribonuclease H-like superfamily/Ribonuclease H"/>
    <property type="match status" value="1"/>
</dbReference>
<organism evidence="3 4">
    <name type="scientific">Galendromus occidentalis</name>
    <name type="common">western predatory mite</name>
    <dbReference type="NCBI Taxonomy" id="34638"/>
    <lineage>
        <taxon>Eukaryota</taxon>
        <taxon>Metazoa</taxon>
        <taxon>Ecdysozoa</taxon>
        <taxon>Arthropoda</taxon>
        <taxon>Chelicerata</taxon>
        <taxon>Arachnida</taxon>
        <taxon>Acari</taxon>
        <taxon>Parasitiformes</taxon>
        <taxon>Mesostigmata</taxon>
        <taxon>Gamasina</taxon>
        <taxon>Phytoseioidea</taxon>
        <taxon>Phytoseiidae</taxon>
        <taxon>Typhlodrominae</taxon>
        <taxon>Galendromus</taxon>
    </lineage>
</organism>
<dbReference type="Pfam" id="PF03564">
    <property type="entry name" value="DUF1759"/>
    <property type="match status" value="1"/>
</dbReference>
<dbReference type="AlphaFoldDB" id="A0AAJ7L4Z4"/>
<name>A0AAJ7L4Z4_9ACAR</name>
<feature type="domain" description="DUF4817" evidence="2">
    <location>
        <begin position="194"/>
        <end position="247"/>
    </location>
</feature>
<feature type="region of interest" description="Disordered" evidence="1">
    <location>
        <begin position="1"/>
        <end position="36"/>
    </location>
</feature>
<dbReference type="InterPro" id="IPR036397">
    <property type="entry name" value="RNaseH_sf"/>
</dbReference>
<dbReference type="GeneID" id="108863935"/>
<dbReference type="KEGG" id="goe:108863935"/>
<keyword evidence="3" id="KW-1185">Reference proteome</keyword>
<dbReference type="InterPro" id="IPR032135">
    <property type="entry name" value="DUF4817"/>
</dbReference>
<dbReference type="Proteomes" id="UP000694867">
    <property type="component" value="Unplaced"/>
</dbReference>
<evidence type="ECO:0000256" key="1">
    <source>
        <dbReference type="SAM" id="MobiDB-lite"/>
    </source>
</evidence>
<evidence type="ECO:0000259" key="2">
    <source>
        <dbReference type="Pfam" id="PF16087"/>
    </source>
</evidence>
<dbReference type="InterPro" id="IPR005312">
    <property type="entry name" value="DUF1759"/>
</dbReference>
<dbReference type="PANTHER" id="PTHR47326:SF1">
    <property type="entry name" value="HTH PSQ-TYPE DOMAIN-CONTAINING PROTEIN"/>
    <property type="match status" value="1"/>
</dbReference>
<dbReference type="Pfam" id="PF16087">
    <property type="entry name" value="DUF4817"/>
    <property type="match status" value="1"/>
</dbReference>
<dbReference type="GO" id="GO:0003676">
    <property type="term" value="F:nucleic acid binding"/>
    <property type="evidence" value="ECO:0007669"/>
    <property type="project" value="InterPro"/>
</dbReference>
<reference evidence="4" key="1">
    <citation type="submission" date="2025-08" db="UniProtKB">
        <authorList>
            <consortium name="RefSeq"/>
        </authorList>
    </citation>
    <scope>IDENTIFICATION</scope>
</reference>
<gene>
    <name evidence="4" type="primary">LOC108863935</name>
</gene>
<protein>
    <submittedName>
        <fullName evidence="4">Uncharacterized protein LOC108863935</fullName>
    </submittedName>
</protein>
<dbReference type="PANTHER" id="PTHR47326">
    <property type="entry name" value="TRANSPOSABLE ELEMENT TC3 TRANSPOSASE-LIKE PROTEIN"/>
    <property type="match status" value="1"/>
</dbReference>
<dbReference type="RefSeq" id="XP_018494180.1">
    <property type="nucleotide sequence ID" value="XM_018638664.1"/>
</dbReference>
<sequence>MQTPTDETAFAGSADPTSGIHNEEYQQRSSVSDPQNRYVVKDPAKKIPRFNGDPIKFDEWWSLFSYFVDSKPIEVVEKCRILKGSLSGSALKTVAHLRIAAESYEIMKFTISEAFGDPDVAKAALLQNIHSVCGTKDLSKPAVKCQAICRTSNSPRQSLLRRAQTESDPQSSTVVDEARIVGKKCRQDSAMEYSFDERTDMFEVYVACGKNAELAVGAYRLRFPDRQVPSRTLFSRLEKNLRNFGRLYGVPKSFPSEELETDVLAFVGIHPQASSREMASICATDHSTVLDIMRKHNLKPFKISKTHHLQIADLERRRNFCTWFIGQHERDPRICEKILWSDECNFNSRGFFNRKNTHYWSETKLPNFRETNSQYRFSLNVWCGIIGSRIIGPHIYEGTLNGEGYRNFIQNELMDLLDDLPLALRREMIFVCTSSIQIENTTKDTGHASSMT</sequence>
<accession>A0AAJ7L4Z4</accession>
<proteinExistence type="predicted"/>
<evidence type="ECO:0000313" key="3">
    <source>
        <dbReference type="Proteomes" id="UP000694867"/>
    </source>
</evidence>
<evidence type="ECO:0000313" key="4">
    <source>
        <dbReference type="RefSeq" id="XP_018494180.1"/>
    </source>
</evidence>